<dbReference type="Proteomes" id="UP000316500">
    <property type="component" value="Unassembled WGS sequence"/>
</dbReference>
<feature type="transmembrane region" description="Helical" evidence="6">
    <location>
        <begin position="205"/>
        <end position="225"/>
    </location>
</feature>
<dbReference type="PANTHER" id="PTHR42718">
    <property type="entry name" value="MAJOR FACILITATOR SUPERFAMILY MULTIDRUG TRANSPORTER MFSC"/>
    <property type="match status" value="1"/>
</dbReference>
<dbReference type="InterPro" id="IPR020846">
    <property type="entry name" value="MFS_dom"/>
</dbReference>
<feature type="transmembrane region" description="Helical" evidence="6">
    <location>
        <begin position="231"/>
        <end position="254"/>
    </location>
</feature>
<feature type="transmembrane region" description="Helical" evidence="6">
    <location>
        <begin position="275"/>
        <end position="298"/>
    </location>
</feature>
<dbReference type="PANTHER" id="PTHR42718:SF9">
    <property type="entry name" value="MAJOR FACILITATOR SUPERFAMILY MULTIDRUG TRANSPORTER MFSC"/>
    <property type="match status" value="1"/>
</dbReference>
<protein>
    <submittedName>
        <fullName evidence="8">MFS transporter</fullName>
    </submittedName>
</protein>
<sequence length="378" mass="38648">MTSTRVPPTRATPAPSNASRTALAVSTLGFFVITLDALIVNVALATIGDQLGGGTAGQQWIVDGYTLMFASLLLFAGNLSDRIGAKRAFTFGVVLFVLASAACAFAPALWILILSRFVQGAAASLMLPPSMALIREAFPDAVQRSKAIGLWALGGAVAAAAGPALGGLLTTIDWRLVFLINVPVGAVAVALLMKVPVSPVRPATFDWLGQIAALAGVGALIFGLIEGGVLGFGAAQVLASLAVAVLALAVFLLAQARGRSPMMPLDLFQSPGLRIALSVGFSFMVGWYGMVFVISLFLQQHLGLSPLLAGLVAMLLAAPAGSLVMVSLLLIPVGVAVFGALLAGPAGFVPGLQASLLIAALLLLSTAVASVFIRRIQN</sequence>
<evidence type="ECO:0000256" key="4">
    <source>
        <dbReference type="ARBA" id="ARBA00022989"/>
    </source>
</evidence>
<comment type="caution">
    <text evidence="8">The sequence shown here is derived from an EMBL/GenBank/DDBJ whole genome shotgun (WGS) entry which is preliminary data.</text>
</comment>
<dbReference type="RefSeq" id="WP_144649280.1">
    <property type="nucleotide sequence ID" value="NZ_VNFK01000005.1"/>
</dbReference>
<keyword evidence="5 6" id="KW-0472">Membrane</keyword>
<evidence type="ECO:0000256" key="5">
    <source>
        <dbReference type="ARBA" id="ARBA00023136"/>
    </source>
</evidence>
<keyword evidence="4 6" id="KW-1133">Transmembrane helix</keyword>
<feature type="transmembrane region" description="Helical" evidence="6">
    <location>
        <begin position="147"/>
        <end position="168"/>
    </location>
</feature>
<feature type="transmembrane region" description="Helical" evidence="6">
    <location>
        <begin position="304"/>
        <end position="321"/>
    </location>
</feature>
<dbReference type="Gene3D" id="1.20.1720.10">
    <property type="entry name" value="Multidrug resistance protein D"/>
    <property type="match status" value="1"/>
</dbReference>
<dbReference type="GO" id="GO:0022857">
    <property type="term" value="F:transmembrane transporter activity"/>
    <property type="evidence" value="ECO:0007669"/>
    <property type="project" value="InterPro"/>
</dbReference>
<evidence type="ECO:0000313" key="8">
    <source>
        <dbReference type="EMBL" id="TVU64003.1"/>
    </source>
</evidence>
<evidence type="ECO:0000256" key="2">
    <source>
        <dbReference type="ARBA" id="ARBA00022448"/>
    </source>
</evidence>
<feature type="transmembrane region" description="Helical" evidence="6">
    <location>
        <begin position="59"/>
        <end position="76"/>
    </location>
</feature>
<comment type="subcellular location">
    <subcellularLocation>
        <location evidence="1">Cell membrane</location>
        <topology evidence="1">Multi-pass membrane protein</topology>
    </subcellularLocation>
</comment>
<feature type="transmembrane region" description="Helical" evidence="6">
    <location>
        <begin position="174"/>
        <end position="193"/>
    </location>
</feature>
<evidence type="ECO:0000256" key="3">
    <source>
        <dbReference type="ARBA" id="ARBA00022692"/>
    </source>
</evidence>
<evidence type="ECO:0000256" key="1">
    <source>
        <dbReference type="ARBA" id="ARBA00004651"/>
    </source>
</evidence>
<feature type="domain" description="Major facilitator superfamily (MFS) profile" evidence="7">
    <location>
        <begin position="22"/>
        <end position="378"/>
    </location>
</feature>
<keyword evidence="3 6" id="KW-0812">Transmembrane</keyword>
<name>A0A558H4G1_PAENT</name>
<dbReference type="GO" id="GO:0005886">
    <property type="term" value="C:plasma membrane"/>
    <property type="evidence" value="ECO:0007669"/>
    <property type="project" value="UniProtKB-SubCell"/>
</dbReference>
<dbReference type="OrthoDB" id="9781469at2"/>
<reference evidence="8 9" key="1">
    <citation type="submission" date="2019-07" db="EMBL/GenBank/DDBJ databases">
        <title>Diversity of Bacteria from Kongsfjorden, Arctic.</title>
        <authorList>
            <person name="Yu Y."/>
        </authorList>
    </citation>
    <scope>NUCLEOTIDE SEQUENCE [LARGE SCALE GENOMIC DNA]</scope>
    <source>
        <strain evidence="8 9">SM1928</strain>
    </source>
</reference>
<gene>
    <name evidence="8" type="ORF">FQP90_08430</name>
</gene>
<dbReference type="PROSITE" id="PS50850">
    <property type="entry name" value="MFS"/>
    <property type="match status" value="1"/>
</dbReference>
<evidence type="ECO:0000259" key="7">
    <source>
        <dbReference type="PROSITE" id="PS50850"/>
    </source>
</evidence>
<dbReference type="SUPFAM" id="SSF103473">
    <property type="entry name" value="MFS general substrate transporter"/>
    <property type="match status" value="1"/>
</dbReference>
<accession>A0A558H4G1</accession>
<dbReference type="AlphaFoldDB" id="A0A558H4G1"/>
<feature type="transmembrane region" description="Helical" evidence="6">
    <location>
        <begin position="88"/>
        <end position="111"/>
    </location>
</feature>
<dbReference type="Pfam" id="PF07690">
    <property type="entry name" value="MFS_1"/>
    <property type="match status" value="1"/>
</dbReference>
<dbReference type="InterPro" id="IPR036259">
    <property type="entry name" value="MFS_trans_sf"/>
</dbReference>
<dbReference type="EMBL" id="VNFK01000005">
    <property type="protein sequence ID" value="TVU64003.1"/>
    <property type="molecule type" value="Genomic_DNA"/>
</dbReference>
<organism evidence="8 9">
    <name type="scientific">Paenarthrobacter nitroguajacolicus</name>
    <name type="common">Arthrobacter nitroguajacolicus</name>
    <dbReference type="NCBI Taxonomy" id="211146"/>
    <lineage>
        <taxon>Bacteria</taxon>
        <taxon>Bacillati</taxon>
        <taxon>Actinomycetota</taxon>
        <taxon>Actinomycetes</taxon>
        <taxon>Micrococcales</taxon>
        <taxon>Micrococcaceae</taxon>
        <taxon>Paenarthrobacter</taxon>
    </lineage>
</organism>
<feature type="transmembrane region" description="Helical" evidence="6">
    <location>
        <begin position="354"/>
        <end position="373"/>
    </location>
</feature>
<proteinExistence type="predicted"/>
<evidence type="ECO:0000256" key="6">
    <source>
        <dbReference type="SAM" id="Phobius"/>
    </source>
</evidence>
<evidence type="ECO:0000313" key="9">
    <source>
        <dbReference type="Proteomes" id="UP000316500"/>
    </source>
</evidence>
<keyword evidence="2" id="KW-0813">Transport</keyword>
<dbReference type="InterPro" id="IPR011701">
    <property type="entry name" value="MFS"/>
</dbReference>
<feature type="transmembrane region" description="Helical" evidence="6">
    <location>
        <begin position="21"/>
        <end position="47"/>
    </location>
</feature>